<dbReference type="OMA" id="TGPMSVT"/>
<dbReference type="STRING" id="764103.G7E282"/>
<feature type="transmembrane region" description="Helical" evidence="6">
    <location>
        <begin position="330"/>
        <end position="350"/>
    </location>
</feature>
<feature type="transmembrane region" description="Helical" evidence="6">
    <location>
        <begin position="418"/>
        <end position="436"/>
    </location>
</feature>
<evidence type="ECO:0000313" key="8">
    <source>
        <dbReference type="EMBL" id="GAA96942.1"/>
    </source>
</evidence>
<evidence type="ECO:0000256" key="1">
    <source>
        <dbReference type="ARBA" id="ARBA00004141"/>
    </source>
</evidence>
<dbReference type="InterPro" id="IPR011547">
    <property type="entry name" value="SLC26A/SulP_dom"/>
</dbReference>
<comment type="subcellular location">
    <subcellularLocation>
        <location evidence="1">Membrane</location>
        <topology evidence="1">Multi-pass membrane protein</topology>
    </subcellularLocation>
</comment>
<dbReference type="CDD" id="cd07042">
    <property type="entry name" value="STAS_SulP_like_sulfate_transporter"/>
    <property type="match status" value="1"/>
</dbReference>
<dbReference type="PROSITE" id="PS50801">
    <property type="entry name" value="STAS"/>
    <property type="match status" value="1"/>
</dbReference>
<feature type="transmembrane region" description="Helical" evidence="6">
    <location>
        <begin position="299"/>
        <end position="318"/>
    </location>
</feature>
<dbReference type="GO" id="GO:0055085">
    <property type="term" value="P:transmembrane transport"/>
    <property type="evidence" value="ECO:0007669"/>
    <property type="project" value="InterPro"/>
</dbReference>
<evidence type="ECO:0000256" key="4">
    <source>
        <dbReference type="ARBA" id="ARBA00023136"/>
    </source>
</evidence>
<feature type="transmembrane region" description="Helical" evidence="6">
    <location>
        <begin position="244"/>
        <end position="263"/>
    </location>
</feature>
<keyword evidence="9" id="KW-1185">Reference proteome</keyword>
<dbReference type="Gene3D" id="3.30.750.24">
    <property type="entry name" value="STAS domain"/>
    <property type="match status" value="1"/>
</dbReference>
<feature type="transmembrane region" description="Helical" evidence="6">
    <location>
        <begin position="516"/>
        <end position="545"/>
    </location>
</feature>
<dbReference type="InterPro" id="IPR002645">
    <property type="entry name" value="STAS_dom"/>
</dbReference>
<dbReference type="HOGENOM" id="CLU_003182_10_2_1"/>
<evidence type="ECO:0000259" key="7">
    <source>
        <dbReference type="PROSITE" id="PS50801"/>
    </source>
</evidence>
<name>G7E282_MIXOS</name>
<keyword evidence="2 6" id="KW-0812">Transmembrane</keyword>
<feature type="transmembrane region" description="Helical" evidence="6">
    <location>
        <begin position="456"/>
        <end position="473"/>
    </location>
</feature>
<dbReference type="GO" id="GO:0016020">
    <property type="term" value="C:membrane"/>
    <property type="evidence" value="ECO:0007669"/>
    <property type="project" value="UniProtKB-SubCell"/>
</dbReference>
<organism evidence="8 9">
    <name type="scientific">Mixia osmundae (strain CBS 9802 / IAM 14324 / JCM 22182 / KY 12970)</name>
    <dbReference type="NCBI Taxonomy" id="764103"/>
    <lineage>
        <taxon>Eukaryota</taxon>
        <taxon>Fungi</taxon>
        <taxon>Dikarya</taxon>
        <taxon>Basidiomycota</taxon>
        <taxon>Pucciniomycotina</taxon>
        <taxon>Mixiomycetes</taxon>
        <taxon>Mixiales</taxon>
        <taxon>Mixiaceae</taxon>
        <taxon>Mixia</taxon>
    </lineage>
</organism>
<dbReference type="EMBL" id="BABT02000110">
    <property type="protein sequence ID" value="GAA96942.1"/>
    <property type="molecule type" value="Genomic_DNA"/>
</dbReference>
<dbReference type="RefSeq" id="XP_014565328.1">
    <property type="nucleotide sequence ID" value="XM_014709842.1"/>
</dbReference>
<dbReference type="PANTHER" id="PTHR11814">
    <property type="entry name" value="SULFATE TRANSPORTER"/>
    <property type="match status" value="1"/>
</dbReference>
<reference evidence="8 9" key="1">
    <citation type="journal article" date="2011" name="J. Gen. Appl. Microbiol.">
        <title>Draft genome sequencing of the enigmatic basidiomycete Mixia osmundae.</title>
        <authorList>
            <person name="Nishida H."/>
            <person name="Nagatsuka Y."/>
            <person name="Sugiyama J."/>
        </authorList>
    </citation>
    <scope>NUCLEOTIDE SEQUENCE [LARGE SCALE GENOMIC DNA]</scope>
    <source>
        <strain evidence="9">CBS 9802 / IAM 14324 / JCM 22182 / KY 12970</strain>
    </source>
</reference>
<dbReference type="InterPro" id="IPR001902">
    <property type="entry name" value="SLC26A/SulP_fam"/>
</dbReference>
<dbReference type="InParanoid" id="G7E282"/>
<feature type="compositionally biased region" description="Polar residues" evidence="5">
    <location>
        <begin position="1"/>
        <end position="16"/>
    </location>
</feature>
<dbReference type="Pfam" id="PF00916">
    <property type="entry name" value="Sulfate_transp"/>
    <property type="match status" value="1"/>
</dbReference>
<feature type="transmembrane region" description="Helical" evidence="6">
    <location>
        <begin position="478"/>
        <end position="496"/>
    </location>
</feature>
<keyword evidence="3 6" id="KW-1133">Transmembrane helix</keyword>
<dbReference type="Proteomes" id="UP000009131">
    <property type="component" value="Unassembled WGS sequence"/>
</dbReference>
<reference evidence="8 9" key="2">
    <citation type="journal article" date="2012" name="Open Biol.">
        <title>Characteristics of nucleosomes and linker DNA regions on the genome of the basidiomycete Mixia osmundae revealed by mono- and dinucleosome mapping.</title>
        <authorList>
            <person name="Nishida H."/>
            <person name="Kondo S."/>
            <person name="Matsumoto T."/>
            <person name="Suzuki Y."/>
            <person name="Yoshikawa H."/>
            <person name="Taylor T.D."/>
            <person name="Sugiyama J."/>
        </authorList>
    </citation>
    <scope>NUCLEOTIDE SEQUENCE [LARGE SCALE GENOMIC DNA]</scope>
    <source>
        <strain evidence="9">CBS 9802 / IAM 14324 / JCM 22182 / KY 12970</strain>
    </source>
</reference>
<comment type="caution">
    <text evidence="8">The sequence shown here is derived from an EMBL/GenBank/DDBJ whole genome shotgun (WGS) entry which is preliminary data.</text>
</comment>
<feature type="domain" description="STAS" evidence="7">
    <location>
        <begin position="571"/>
        <end position="698"/>
    </location>
</feature>
<evidence type="ECO:0000256" key="2">
    <source>
        <dbReference type="ARBA" id="ARBA00022692"/>
    </source>
</evidence>
<sequence>MNTPRLASTPNVSRPQSPLRRDFGGAGASTQRNLRSPSPSGGRRDRTETSSLLGDDLEGGQRYGSSFIANDSTVQPAAAISREQRRAIRKENWQQMRKTVKKRSKYYVPILEWLPNYDISTFTGDFLAGLTMTFLLVPQSMSYASSLARIDPVHGLFGACIPSFIYALLGTCRQLSVGPEAALCLLIGQAIQSVWADLPDSVPQHEKDKIAVSIASLITFQSGLITFLLGFLRLGFMDAVLSRALLRGFVTAIAFVIFIAQLIPMLGLETLAETTKASKGNTIEKAIFLVRHVWSLHRLTTIISAVALALLIGARVAKKKLVAKRRWVQYFPEVLSVVILATILTSVFHWDKQGLKILGHVTAGKVKLHFPMHHTSDYFFDTLGIASTIAIVGYVDSIVAAKGQAARFNYSVSPNRELVALGGANLGASLITGTLPGFGSITRSRVNANAGARTPMASLITSACILLTTLFLLRFLHFLPKCILASVVCLVVYSILQETPEDVHFFLKMQAWNDLALMTITFILTLFNVQTGIIVSIALSLIMVVQKGSNMNIRILGRVAGTSNWDLLDPDDPEMDETPGTLIVRIRENLTFANAGALKERLRRLEIYGHRRHHPSDAPYRGEAKILVFHWADVDNRMDASAIQVLLETVETYTRRGVAVYFCHVGTLQLHQLAQGGIYKLLGHSNFQPNVAACLAAAETAAAPLQTSGGSFDDSIIYRR</sequence>
<dbReference type="SUPFAM" id="SSF52091">
    <property type="entry name" value="SpoIIaa-like"/>
    <property type="match status" value="1"/>
</dbReference>
<gene>
    <name evidence="8" type="primary">Mo03616</name>
    <name evidence="8" type="ORF">E5Q_03616</name>
</gene>
<evidence type="ECO:0000313" key="9">
    <source>
        <dbReference type="Proteomes" id="UP000009131"/>
    </source>
</evidence>
<accession>G7E282</accession>
<protein>
    <recommendedName>
        <fullName evidence="7">STAS domain-containing protein</fullName>
    </recommendedName>
</protein>
<proteinExistence type="predicted"/>
<dbReference type="eggNOG" id="KOG0236">
    <property type="taxonomic scope" value="Eukaryota"/>
</dbReference>
<keyword evidence="4 6" id="KW-0472">Membrane</keyword>
<dbReference type="Pfam" id="PF01740">
    <property type="entry name" value="STAS"/>
    <property type="match status" value="1"/>
</dbReference>
<feature type="region of interest" description="Disordered" evidence="5">
    <location>
        <begin position="1"/>
        <end position="59"/>
    </location>
</feature>
<evidence type="ECO:0000256" key="3">
    <source>
        <dbReference type="ARBA" id="ARBA00022989"/>
    </source>
</evidence>
<dbReference type="OrthoDB" id="427213at2759"/>
<feature type="transmembrane region" description="Helical" evidence="6">
    <location>
        <begin position="210"/>
        <end position="232"/>
    </location>
</feature>
<dbReference type="NCBIfam" id="TIGR00815">
    <property type="entry name" value="sulP"/>
    <property type="match status" value="1"/>
</dbReference>
<feature type="transmembrane region" description="Helical" evidence="6">
    <location>
        <begin position="378"/>
        <end position="397"/>
    </location>
</feature>
<dbReference type="InterPro" id="IPR036513">
    <property type="entry name" value="STAS_dom_sf"/>
</dbReference>
<evidence type="ECO:0000256" key="6">
    <source>
        <dbReference type="SAM" id="Phobius"/>
    </source>
</evidence>
<dbReference type="AlphaFoldDB" id="G7E282"/>
<dbReference type="FunCoup" id="G7E282">
    <property type="interactions" value="5"/>
</dbReference>
<evidence type="ECO:0000256" key="5">
    <source>
        <dbReference type="SAM" id="MobiDB-lite"/>
    </source>
</evidence>